<dbReference type="SUPFAM" id="SSF48371">
    <property type="entry name" value="ARM repeat"/>
    <property type="match status" value="1"/>
</dbReference>
<evidence type="ECO:0000256" key="4">
    <source>
        <dbReference type="ARBA" id="ARBA00022490"/>
    </source>
</evidence>
<dbReference type="GO" id="GO:0005085">
    <property type="term" value="F:guanyl-nucleotide exchange factor activity"/>
    <property type="evidence" value="ECO:0007669"/>
    <property type="project" value="InterPro"/>
</dbReference>
<evidence type="ECO:0000256" key="5">
    <source>
        <dbReference type="ARBA" id="ARBA00022824"/>
    </source>
</evidence>
<dbReference type="Gene3D" id="1.25.10.10">
    <property type="entry name" value="Leucine-rich Repeat Variant"/>
    <property type="match status" value="2"/>
</dbReference>
<accession>A0AA39L838</accession>
<evidence type="ECO:0008006" key="9">
    <source>
        <dbReference type="Google" id="ProtNLM"/>
    </source>
</evidence>
<gene>
    <name evidence="7" type="ORF">NLU13_4355</name>
</gene>
<dbReference type="SMART" id="SM00185">
    <property type="entry name" value="ARM"/>
    <property type="match status" value="2"/>
</dbReference>
<keyword evidence="8" id="KW-1185">Reference proteome</keyword>
<dbReference type="Proteomes" id="UP001175261">
    <property type="component" value="Unassembled WGS sequence"/>
</dbReference>
<organism evidence="7 8">
    <name type="scientific">Sarocladium strictum</name>
    <name type="common">Black bundle disease fungus</name>
    <name type="synonym">Acremonium strictum</name>
    <dbReference type="NCBI Taxonomy" id="5046"/>
    <lineage>
        <taxon>Eukaryota</taxon>
        <taxon>Fungi</taxon>
        <taxon>Dikarya</taxon>
        <taxon>Ascomycota</taxon>
        <taxon>Pezizomycotina</taxon>
        <taxon>Sordariomycetes</taxon>
        <taxon>Hypocreomycetidae</taxon>
        <taxon>Hypocreales</taxon>
        <taxon>Sarocladiaceae</taxon>
        <taxon>Sarocladium</taxon>
    </lineage>
</organism>
<evidence type="ECO:0000313" key="8">
    <source>
        <dbReference type="Proteomes" id="UP001175261"/>
    </source>
</evidence>
<evidence type="ECO:0000256" key="3">
    <source>
        <dbReference type="ARBA" id="ARBA00004514"/>
    </source>
</evidence>
<keyword evidence="6" id="KW-0496">Mitochondrion</keyword>
<dbReference type="GO" id="GO:0005739">
    <property type="term" value="C:mitochondrion"/>
    <property type="evidence" value="ECO:0007669"/>
    <property type="project" value="UniProtKB-SubCell"/>
</dbReference>
<keyword evidence="5" id="KW-0256">Endoplasmic reticulum</keyword>
<evidence type="ECO:0000256" key="1">
    <source>
        <dbReference type="ARBA" id="ARBA00004173"/>
    </source>
</evidence>
<dbReference type="InterPro" id="IPR011989">
    <property type="entry name" value="ARM-like"/>
</dbReference>
<protein>
    <recommendedName>
        <fullName evidence="9">GTP binding protein</fullName>
    </recommendedName>
</protein>
<evidence type="ECO:0000256" key="6">
    <source>
        <dbReference type="ARBA" id="ARBA00023128"/>
    </source>
</evidence>
<dbReference type="GO" id="GO:0005783">
    <property type="term" value="C:endoplasmic reticulum"/>
    <property type="evidence" value="ECO:0007669"/>
    <property type="project" value="UniProtKB-SubCell"/>
</dbReference>
<dbReference type="EMBL" id="JAPDFR010000003">
    <property type="protein sequence ID" value="KAK0388111.1"/>
    <property type="molecule type" value="Genomic_DNA"/>
</dbReference>
<comment type="caution">
    <text evidence="7">The sequence shown here is derived from an EMBL/GenBank/DDBJ whole genome shotgun (WGS) entry which is preliminary data.</text>
</comment>
<sequence>MESIPAHVLSPADITSLLQREGSGLSIEDYDEDSQPPGARQRRAELLADTLATCQSLWHSGSADLDLVAESLGNGSRDVAWRLPFGDSKILDFFLGALTVEGLRHQLQIHALRLIGNSCADTDENRARVVQGNYLPAIIRCLDVDVVVPYAIPVLYNILVDYEPAQIAASQAGLSSQLINLFSMRNLPNLPLLIPFFCKILALLVTHECEATNASPHTVDVLMQLATSPWRQDNIDDFTSLASVAVAYLAKEEAQAQLVAGPNFGMFLAMFELAQNVNIHTIEDEDTSAQFSQLRTGLLGMLADLSAHDSFAIYHPLPSPAVQILLSWLSGPNVAAACLTLGNLSRSDEVALALVENHKAHAPLVALVSDSTVTDSQTLHSALSFLKNLAIPTNNKVVLGELLSPGCLPRIYLLETLPQVHFAAASLTRLLLVNCQENVRRLCAPLGALSPSLEGPRTSLHGLLSLFKRSDAEPTRLEAARAVAVLCRVLHSTPVIPVVLPDWDPQAGSFIRIQGQPSPESVTDSTDGGGDNARRELFYRQHDLSQILGFLITQQKWPLLQSEAWFVFALMARSKDGSDVVRGILADPAAWNSLVQAVTGQRSIQDASPPDEMRALTEGSIDGASVPLQLEPQQVDPAQKANLERVDRENAVVLCTELLKFKGAETSLAQDSLLQDLLHQGTQLIAAEKATRHGMTHSKPESGT</sequence>
<dbReference type="PANTHER" id="PTHR10957">
    <property type="entry name" value="RAP1 GTPASE-GDP DISSOCIATION STIMULATOR 1"/>
    <property type="match status" value="1"/>
</dbReference>
<name>A0AA39L838_SARSR</name>
<dbReference type="GO" id="GO:0005829">
    <property type="term" value="C:cytosol"/>
    <property type="evidence" value="ECO:0007669"/>
    <property type="project" value="UniProtKB-SubCell"/>
</dbReference>
<dbReference type="AlphaFoldDB" id="A0AA39L838"/>
<evidence type="ECO:0000256" key="2">
    <source>
        <dbReference type="ARBA" id="ARBA00004240"/>
    </source>
</evidence>
<dbReference type="InterPro" id="IPR040144">
    <property type="entry name" value="RAP1GDS1"/>
</dbReference>
<dbReference type="InterPro" id="IPR016024">
    <property type="entry name" value="ARM-type_fold"/>
</dbReference>
<evidence type="ECO:0000313" key="7">
    <source>
        <dbReference type="EMBL" id="KAK0388111.1"/>
    </source>
</evidence>
<reference evidence="7" key="1">
    <citation type="submission" date="2022-10" db="EMBL/GenBank/DDBJ databases">
        <title>Determination and structural analysis of whole genome sequence of Sarocladium strictum F4-1.</title>
        <authorList>
            <person name="Hu L."/>
            <person name="Jiang Y."/>
        </authorList>
    </citation>
    <scope>NUCLEOTIDE SEQUENCE</scope>
    <source>
        <strain evidence="7">F4-1</strain>
    </source>
</reference>
<dbReference type="InterPro" id="IPR000225">
    <property type="entry name" value="Armadillo"/>
</dbReference>
<keyword evidence="4" id="KW-0963">Cytoplasm</keyword>
<proteinExistence type="predicted"/>
<comment type="subcellular location">
    <subcellularLocation>
        <location evidence="3">Cytoplasm</location>
        <location evidence="3">Cytosol</location>
    </subcellularLocation>
    <subcellularLocation>
        <location evidence="2">Endoplasmic reticulum</location>
    </subcellularLocation>
    <subcellularLocation>
        <location evidence="1">Mitochondrion</location>
    </subcellularLocation>
</comment>